<feature type="compositionally biased region" description="Pro residues" evidence="6">
    <location>
        <begin position="417"/>
        <end position="432"/>
    </location>
</feature>
<evidence type="ECO:0000256" key="4">
    <source>
        <dbReference type="ARBA" id="ARBA00022840"/>
    </source>
</evidence>
<dbReference type="InterPro" id="IPR048941">
    <property type="entry name" value="ATG1-like_MIT2"/>
</dbReference>
<dbReference type="PANTHER" id="PTHR44329:SF288">
    <property type="entry name" value="MITOGEN-ACTIVATED PROTEIN KINASE KINASE KINASE 20"/>
    <property type="match status" value="1"/>
</dbReference>
<dbReference type="EMBL" id="JARIHO010000011">
    <property type="protein sequence ID" value="KAJ7353616.1"/>
    <property type="molecule type" value="Genomic_DNA"/>
</dbReference>
<dbReference type="InterPro" id="IPR000719">
    <property type="entry name" value="Prot_kinase_dom"/>
</dbReference>
<evidence type="ECO:0000256" key="6">
    <source>
        <dbReference type="SAM" id="MobiDB-lite"/>
    </source>
</evidence>
<dbReference type="PROSITE" id="PS50011">
    <property type="entry name" value="PROTEIN_KINASE_DOM"/>
    <property type="match status" value="1"/>
</dbReference>
<evidence type="ECO:0000256" key="3">
    <source>
        <dbReference type="ARBA" id="ARBA00022777"/>
    </source>
</evidence>
<dbReference type="InterPro" id="IPR051681">
    <property type="entry name" value="Ser/Thr_Kinases-Pseudokinases"/>
</dbReference>
<dbReference type="InterPro" id="IPR022708">
    <property type="entry name" value="Atg1-like_tMIT"/>
</dbReference>
<evidence type="ECO:0000256" key="2">
    <source>
        <dbReference type="ARBA" id="ARBA00022741"/>
    </source>
</evidence>
<feature type="compositionally biased region" description="Polar residues" evidence="6">
    <location>
        <begin position="297"/>
        <end position="315"/>
    </location>
</feature>
<keyword evidence="9" id="KW-1185">Reference proteome</keyword>
<dbReference type="GO" id="GO:0005524">
    <property type="term" value="F:ATP binding"/>
    <property type="evidence" value="ECO:0007669"/>
    <property type="project" value="UniProtKB-KW"/>
</dbReference>
<keyword evidence="3" id="KW-0418">Kinase</keyword>
<gene>
    <name evidence="8" type="ORF">DFH08DRAFT_68763</name>
</gene>
<protein>
    <recommendedName>
        <fullName evidence="5">Autophagy-related protein 1</fullName>
    </recommendedName>
</protein>
<reference evidence="8" key="1">
    <citation type="submission" date="2023-03" db="EMBL/GenBank/DDBJ databases">
        <title>Massive genome expansion in bonnet fungi (Mycena s.s.) driven by repeated elements and novel gene families across ecological guilds.</title>
        <authorList>
            <consortium name="Lawrence Berkeley National Laboratory"/>
            <person name="Harder C.B."/>
            <person name="Miyauchi S."/>
            <person name="Viragh M."/>
            <person name="Kuo A."/>
            <person name="Thoen E."/>
            <person name="Andreopoulos B."/>
            <person name="Lu D."/>
            <person name="Skrede I."/>
            <person name="Drula E."/>
            <person name="Henrissat B."/>
            <person name="Morin E."/>
            <person name="Kohler A."/>
            <person name="Barry K."/>
            <person name="LaButti K."/>
            <person name="Morin E."/>
            <person name="Salamov A."/>
            <person name="Lipzen A."/>
            <person name="Mereny Z."/>
            <person name="Hegedus B."/>
            <person name="Baldrian P."/>
            <person name="Stursova M."/>
            <person name="Weitz H."/>
            <person name="Taylor A."/>
            <person name="Grigoriev I.V."/>
            <person name="Nagy L.G."/>
            <person name="Martin F."/>
            <person name="Kauserud H."/>
        </authorList>
    </citation>
    <scope>NUCLEOTIDE SEQUENCE</scope>
    <source>
        <strain evidence="8">CBHHK002</strain>
    </source>
</reference>
<keyword evidence="2" id="KW-0547">Nucleotide-binding</keyword>
<dbReference type="AlphaFoldDB" id="A0AAD7ABH9"/>
<dbReference type="Gene3D" id="1.10.510.10">
    <property type="entry name" value="Transferase(Phosphotransferase) domain 1"/>
    <property type="match status" value="1"/>
</dbReference>
<dbReference type="Proteomes" id="UP001218218">
    <property type="component" value="Unassembled WGS sequence"/>
</dbReference>
<keyword evidence="4" id="KW-0067">ATP-binding</keyword>
<dbReference type="Pfam" id="PF21127">
    <property type="entry name" value="ATG1-like_MIT2"/>
    <property type="match status" value="1"/>
</dbReference>
<evidence type="ECO:0000259" key="7">
    <source>
        <dbReference type="PROSITE" id="PS50011"/>
    </source>
</evidence>
<keyword evidence="1" id="KW-0808">Transferase</keyword>
<evidence type="ECO:0000256" key="1">
    <source>
        <dbReference type="ARBA" id="ARBA00022679"/>
    </source>
</evidence>
<dbReference type="SUPFAM" id="SSF56112">
    <property type="entry name" value="Protein kinase-like (PK-like)"/>
    <property type="match status" value="1"/>
</dbReference>
<evidence type="ECO:0000313" key="9">
    <source>
        <dbReference type="Proteomes" id="UP001218218"/>
    </source>
</evidence>
<feature type="region of interest" description="Disordered" evidence="6">
    <location>
        <begin position="297"/>
        <end position="334"/>
    </location>
</feature>
<comment type="caution">
    <text evidence="8">The sequence shown here is derived from an EMBL/GenBank/DDBJ whole genome shotgun (WGS) entry which is preliminary data.</text>
</comment>
<dbReference type="InterPro" id="IPR011009">
    <property type="entry name" value="Kinase-like_dom_sf"/>
</dbReference>
<dbReference type="InterPro" id="IPR001245">
    <property type="entry name" value="Ser-Thr/Tyr_kinase_cat_dom"/>
</dbReference>
<evidence type="ECO:0000313" key="8">
    <source>
        <dbReference type="EMBL" id="KAJ7353616.1"/>
    </source>
</evidence>
<dbReference type="PROSITE" id="PS00109">
    <property type="entry name" value="PROTEIN_KINASE_TYR"/>
    <property type="match status" value="1"/>
</dbReference>
<feature type="domain" description="Protein kinase" evidence="7">
    <location>
        <begin position="1"/>
        <end position="186"/>
    </location>
</feature>
<feature type="region of interest" description="Disordered" evidence="6">
    <location>
        <begin position="463"/>
        <end position="494"/>
    </location>
</feature>
<organism evidence="8 9">
    <name type="scientific">Mycena albidolilacea</name>
    <dbReference type="NCBI Taxonomy" id="1033008"/>
    <lineage>
        <taxon>Eukaryota</taxon>
        <taxon>Fungi</taxon>
        <taxon>Dikarya</taxon>
        <taxon>Basidiomycota</taxon>
        <taxon>Agaricomycotina</taxon>
        <taxon>Agaricomycetes</taxon>
        <taxon>Agaricomycetidae</taxon>
        <taxon>Agaricales</taxon>
        <taxon>Marasmiineae</taxon>
        <taxon>Mycenaceae</taxon>
        <taxon>Mycena</taxon>
    </lineage>
</organism>
<evidence type="ECO:0000256" key="5">
    <source>
        <dbReference type="ARBA" id="ARBA00030237"/>
    </source>
</evidence>
<dbReference type="InterPro" id="IPR008266">
    <property type="entry name" value="Tyr_kinase_AS"/>
</dbReference>
<dbReference type="Pfam" id="PF07714">
    <property type="entry name" value="PK_Tyr_Ser-Thr"/>
    <property type="match status" value="1"/>
</dbReference>
<name>A0AAD7ABH9_9AGAR</name>
<dbReference type="Pfam" id="PF12063">
    <property type="entry name" value="ATG1-like_MIT1"/>
    <property type="match status" value="1"/>
</dbReference>
<dbReference type="GO" id="GO:0004674">
    <property type="term" value="F:protein serine/threonine kinase activity"/>
    <property type="evidence" value="ECO:0007669"/>
    <property type="project" value="InterPro"/>
</dbReference>
<feature type="compositionally biased region" description="Polar residues" evidence="6">
    <location>
        <begin position="400"/>
        <end position="416"/>
    </location>
</feature>
<feature type="compositionally biased region" description="Polar residues" evidence="6">
    <location>
        <begin position="193"/>
        <end position="211"/>
    </location>
</feature>
<accession>A0AAD7ABH9</accession>
<sequence>MVSPWMEHGTVMHHLETHGYANVDKLLSEIAQGLEYLHSRNIIHGDLRGANILITEDWSACLTDFGLSIFSDATSTMSTNRGGSLYWMAPELLDPGRFGLKFTRTPATDVYAFGCVCFELYTERPPFSNLPEPAALMKVLDGERPERPPGLPAMADRLWQHVTEFWAQSPDTRPPIRSVVQKMVSLTPDPRSSDTVFPLSSTQKAPSTPSTPVDPPRVSPINLLSTPILPTRGSRFPYEADASAKSNPTSEDKPAPTPVPSDVKTLTHVLLKQNPAERASFEEFFGSVALARSKFPRQSSSTASPAGSNLLSINHSPLRPPRVLEPEGEGSIIPGETEDEILNEVLREYVVVGDGRAVEFNRAVGELSAVPRRPLHDRRIPSSATPTPTPGEEYPDPLSPHTNLTANRNGNGNHTSFPPPQHPGAMPLPPLLSSPSNIASRAASNALNRALSLASKKLFDAAGRGSSASRNSHESLPPPPPRANIALGDGDGGEREKDLLEDELLIGLEQLAQKTFVLTHWADELYEDVKAVQHKSLPDPTKFAKRTGKADKHADMEVEYNAVTCVAVYTLVMSFCQKGINKLRNHQEHMGMHPHGDFVVSEGFNDAQSWFKGQFVKCYERATLVKTWLPAQYDGPKSWLDQLVYERALLLSRTAARKELLDQATSPDECEELYEESLWCLYALQDDLLQTGNPFMDEDRTTIDTWIKRTKLRLLRFRARMAMNDQDRLNDARADHSLADVAAPWDVKPADTAAPAAS</sequence>
<feature type="region of interest" description="Disordered" evidence="6">
    <location>
        <begin position="187"/>
        <end position="262"/>
    </location>
</feature>
<feature type="region of interest" description="Disordered" evidence="6">
    <location>
        <begin position="374"/>
        <end position="433"/>
    </location>
</feature>
<proteinExistence type="predicted"/>
<dbReference type="PANTHER" id="PTHR44329">
    <property type="entry name" value="SERINE/THREONINE-PROTEIN KINASE TNNI3K-RELATED"/>
    <property type="match status" value="1"/>
</dbReference>